<feature type="transmembrane region" description="Helical" evidence="1">
    <location>
        <begin position="95"/>
        <end position="122"/>
    </location>
</feature>
<proteinExistence type="predicted"/>
<feature type="transmembrane region" description="Helical" evidence="1">
    <location>
        <begin position="65"/>
        <end position="83"/>
    </location>
</feature>
<keyword evidence="1" id="KW-1133">Transmembrane helix</keyword>
<dbReference type="EMBL" id="LAZR01000033">
    <property type="protein sequence ID" value="KKO01821.1"/>
    <property type="molecule type" value="Genomic_DNA"/>
</dbReference>
<dbReference type="AlphaFoldDB" id="A0A0F9V9K9"/>
<feature type="transmembrane region" description="Helical" evidence="1">
    <location>
        <begin position="31"/>
        <end position="53"/>
    </location>
</feature>
<protein>
    <submittedName>
        <fullName evidence="2">Uncharacterized protein</fullName>
    </submittedName>
</protein>
<organism evidence="2">
    <name type="scientific">marine sediment metagenome</name>
    <dbReference type="NCBI Taxonomy" id="412755"/>
    <lineage>
        <taxon>unclassified sequences</taxon>
        <taxon>metagenomes</taxon>
        <taxon>ecological metagenomes</taxon>
    </lineage>
</organism>
<keyword evidence="1" id="KW-0812">Transmembrane</keyword>
<evidence type="ECO:0000313" key="2">
    <source>
        <dbReference type="EMBL" id="KKO01821.1"/>
    </source>
</evidence>
<evidence type="ECO:0000256" key="1">
    <source>
        <dbReference type="SAM" id="Phobius"/>
    </source>
</evidence>
<name>A0A0F9V9K9_9ZZZZ</name>
<sequence>MTYANENVSTAELGVLSSGAQTAKSPHAPNMLVEVGILAAHAAFYPMAFFAALPEASKILVGSDLSFVAMFFLVISAVIVAATKNYTNGGSLAQLGVGIMSIGLILLVPAMLGFVALALIMFSVAGMAAMAIIWKGIVFFGFMFWYLNN</sequence>
<comment type="caution">
    <text evidence="2">The sequence shown here is derived from an EMBL/GenBank/DDBJ whole genome shotgun (WGS) entry which is preliminary data.</text>
</comment>
<feature type="transmembrane region" description="Helical" evidence="1">
    <location>
        <begin position="128"/>
        <end position="147"/>
    </location>
</feature>
<keyword evidence="1" id="KW-0472">Membrane</keyword>
<gene>
    <name evidence="2" type="ORF">LCGC14_0111760</name>
</gene>
<reference evidence="2" key="1">
    <citation type="journal article" date="2015" name="Nature">
        <title>Complex archaea that bridge the gap between prokaryotes and eukaryotes.</title>
        <authorList>
            <person name="Spang A."/>
            <person name="Saw J.H."/>
            <person name="Jorgensen S.L."/>
            <person name="Zaremba-Niedzwiedzka K."/>
            <person name="Martijn J."/>
            <person name="Lind A.E."/>
            <person name="van Eijk R."/>
            <person name="Schleper C."/>
            <person name="Guy L."/>
            <person name="Ettema T.J."/>
        </authorList>
    </citation>
    <scope>NUCLEOTIDE SEQUENCE</scope>
</reference>
<accession>A0A0F9V9K9</accession>